<reference evidence="1 2" key="1">
    <citation type="journal article" date="2016" name="Nat. Commun.">
        <title>Ectomycorrhizal ecology is imprinted in the genome of the dominant symbiotic fungus Cenococcum geophilum.</title>
        <authorList>
            <consortium name="DOE Joint Genome Institute"/>
            <person name="Peter M."/>
            <person name="Kohler A."/>
            <person name="Ohm R.A."/>
            <person name="Kuo A."/>
            <person name="Krutzmann J."/>
            <person name="Morin E."/>
            <person name="Arend M."/>
            <person name="Barry K.W."/>
            <person name="Binder M."/>
            <person name="Choi C."/>
            <person name="Clum A."/>
            <person name="Copeland A."/>
            <person name="Grisel N."/>
            <person name="Haridas S."/>
            <person name="Kipfer T."/>
            <person name="LaButti K."/>
            <person name="Lindquist E."/>
            <person name="Lipzen A."/>
            <person name="Maire R."/>
            <person name="Meier B."/>
            <person name="Mihaltcheva S."/>
            <person name="Molinier V."/>
            <person name="Murat C."/>
            <person name="Poggeler S."/>
            <person name="Quandt C.A."/>
            <person name="Sperisen C."/>
            <person name="Tritt A."/>
            <person name="Tisserant E."/>
            <person name="Crous P.W."/>
            <person name="Henrissat B."/>
            <person name="Nehls U."/>
            <person name="Egli S."/>
            <person name="Spatafora J.W."/>
            <person name="Grigoriev I.V."/>
            <person name="Martin F.M."/>
        </authorList>
    </citation>
    <scope>NUCLEOTIDE SEQUENCE [LARGE SCALE GENOMIC DNA]</scope>
    <source>
        <strain evidence="1 2">CBS 207.34</strain>
    </source>
</reference>
<proteinExistence type="predicted"/>
<organism evidence="1 2">
    <name type="scientific">Glonium stellatum</name>
    <dbReference type="NCBI Taxonomy" id="574774"/>
    <lineage>
        <taxon>Eukaryota</taxon>
        <taxon>Fungi</taxon>
        <taxon>Dikarya</taxon>
        <taxon>Ascomycota</taxon>
        <taxon>Pezizomycotina</taxon>
        <taxon>Dothideomycetes</taxon>
        <taxon>Pleosporomycetidae</taxon>
        <taxon>Gloniales</taxon>
        <taxon>Gloniaceae</taxon>
        <taxon>Glonium</taxon>
    </lineage>
</organism>
<accession>A0A8E2EQ94</accession>
<sequence length="68" mass="7695">MIIPQTQSGVMKTPDAGVDFLIRHPEPRQQILDYDTQMKWGAILEGPSAKSLWWIAYFSVFSRSGVVV</sequence>
<keyword evidence="2" id="KW-1185">Reference proteome</keyword>
<dbReference type="AlphaFoldDB" id="A0A8E2EQ94"/>
<dbReference type="EMBL" id="KV750856">
    <property type="protein sequence ID" value="OCL02902.1"/>
    <property type="molecule type" value="Genomic_DNA"/>
</dbReference>
<name>A0A8E2EQ94_9PEZI</name>
<protein>
    <submittedName>
        <fullName evidence="1">Uncharacterized protein</fullName>
    </submittedName>
</protein>
<dbReference type="Proteomes" id="UP000250140">
    <property type="component" value="Unassembled WGS sequence"/>
</dbReference>
<evidence type="ECO:0000313" key="2">
    <source>
        <dbReference type="Proteomes" id="UP000250140"/>
    </source>
</evidence>
<evidence type="ECO:0000313" key="1">
    <source>
        <dbReference type="EMBL" id="OCL02902.1"/>
    </source>
</evidence>
<dbReference type="OrthoDB" id="434648at2759"/>
<gene>
    <name evidence="1" type="ORF">AOQ84DRAFT_382192</name>
</gene>